<evidence type="ECO:0000313" key="4">
    <source>
        <dbReference type="Proteomes" id="UP000515369"/>
    </source>
</evidence>
<dbReference type="RefSeq" id="WP_182460002.1">
    <property type="nucleotide sequence ID" value="NZ_CP059732.1"/>
</dbReference>
<keyword evidence="4" id="KW-1185">Reference proteome</keyword>
<feature type="modified residue" description="4-aspartylphosphate" evidence="1">
    <location>
        <position position="62"/>
    </location>
</feature>
<dbReference type="InterPro" id="IPR001789">
    <property type="entry name" value="Sig_transdc_resp-reg_receiver"/>
</dbReference>
<dbReference type="SMART" id="SM00448">
    <property type="entry name" value="REC"/>
    <property type="match status" value="1"/>
</dbReference>
<reference evidence="3 4" key="1">
    <citation type="submission" date="2020-07" db="EMBL/GenBank/DDBJ databases">
        <title>Spirosoma foliorum sp. nov., isolated from the leaves on the Nejang mountain Korea, Republic of.</title>
        <authorList>
            <person name="Ho H."/>
            <person name="Lee Y.-J."/>
            <person name="Nurcahyanto D.-A."/>
            <person name="Kim S.-G."/>
        </authorList>
    </citation>
    <scope>NUCLEOTIDE SEQUENCE [LARGE SCALE GENOMIC DNA]</scope>
    <source>
        <strain evidence="3 4">PL0136</strain>
    </source>
</reference>
<dbReference type="SUPFAM" id="SSF52172">
    <property type="entry name" value="CheY-like"/>
    <property type="match status" value="1"/>
</dbReference>
<evidence type="ECO:0000256" key="1">
    <source>
        <dbReference type="PROSITE-ProRule" id="PRU00169"/>
    </source>
</evidence>
<proteinExistence type="predicted"/>
<dbReference type="KEGG" id="sfol:H3H32_33200"/>
<dbReference type="GO" id="GO:0000160">
    <property type="term" value="P:phosphorelay signal transduction system"/>
    <property type="evidence" value="ECO:0007669"/>
    <property type="project" value="InterPro"/>
</dbReference>
<feature type="domain" description="Response regulatory" evidence="2">
    <location>
        <begin position="9"/>
        <end position="129"/>
    </location>
</feature>
<accession>A0A7G5GV14</accession>
<dbReference type="PROSITE" id="PS50110">
    <property type="entry name" value="RESPONSE_REGULATORY"/>
    <property type="match status" value="1"/>
</dbReference>
<organism evidence="3 4">
    <name type="scientific">Spirosoma foliorum</name>
    <dbReference type="NCBI Taxonomy" id="2710596"/>
    <lineage>
        <taxon>Bacteria</taxon>
        <taxon>Pseudomonadati</taxon>
        <taxon>Bacteroidota</taxon>
        <taxon>Cytophagia</taxon>
        <taxon>Cytophagales</taxon>
        <taxon>Cytophagaceae</taxon>
        <taxon>Spirosoma</taxon>
    </lineage>
</organism>
<protein>
    <submittedName>
        <fullName evidence="3">Response regulator</fullName>
    </submittedName>
</protein>
<dbReference type="Gene3D" id="3.40.50.2300">
    <property type="match status" value="1"/>
</dbReference>
<evidence type="ECO:0000313" key="3">
    <source>
        <dbReference type="EMBL" id="QMW02706.1"/>
    </source>
</evidence>
<dbReference type="AlphaFoldDB" id="A0A7G5GV14"/>
<name>A0A7G5GV14_9BACT</name>
<dbReference type="EMBL" id="CP059732">
    <property type="protein sequence ID" value="QMW02706.1"/>
    <property type="molecule type" value="Genomic_DNA"/>
</dbReference>
<gene>
    <name evidence="3" type="ORF">H3H32_33200</name>
</gene>
<keyword evidence="1" id="KW-0597">Phosphoprotein</keyword>
<dbReference type="InterPro" id="IPR011006">
    <property type="entry name" value="CheY-like_superfamily"/>
</dbReference>
<sequence>MIPISTMPWIALLDDDEDDFTFWQYGVETWAKPVVLKWFLSAESFLAEASRASSKPTAIVLDGIVPDDDQESWLTTFLGHMCCQNIPIFILAGQFSQAHQERFLALGATGYLLKPSSTDELQAVILQVIDKQ</sequence>
<evidence type="ECO:0000259" key="2">
    <source>
        <dbReference type="PROSITE" id="PS50110"/>
    </source>
</evidence>
<dbReference type="Proteomes" id="UP000515369">
    <property type="component" value="Chromosome"/>
</dbReference>